<accession>A0A401QMP0</accession>
<evidence type="ECO:0000313" key="7">
    <source>
        <dbReference type="Proteomes" id="UP000288216"/>
    </source>
</evidence>
<sequence>MENLADQLKDKTDRCSELLLAKEQLQRDAQERNEEIEKMENRVRELEQALISTTYPLQK</sequence>
<keyword evidence="3 5" id="KW-0175">Coiled coil</keyword>
<evidence type="ECO:0000313" key="6">
    <source>
        <dbReference type="EMBL" id="GCB86568.1"/>
    </source>
</evidence>
<dbReference type="GO" id="GO:0007165">
    <property type="term" value="P:signal transduction"/>
    <property type="evidence" value="ECO:0007669"/>
    <property type="project" value="InterPro"/>
</dbReference>
<name>A0A401QMP0_SCYTO</name>
<feature type="non-terminal residue" evidence="6">
    <location>
        <position position="59"/>
    </location>
</feature>
<evidence type="ECO:0000256" key="2">
    <source>
        <dbReference type="ARBA" id="ARBA00022490"/>
    </source>
</evidence>
<keyword evidence="7" id="KW-1185">Reference proteome</keyword>
<evidence type="ECO:0000256" key="4">
    <source>
        <dbReference type="ARBA" id="ARBA00023212"/>
    </source>
</evidence>
<comment type="subcellular location">
    <subcellularLocation>
        <location evidence="1">Cytoplasm</location>
        <location evidence="1">Cytoskeleton</location>
        <location evidence="1">Microtubule organizing center</location>
        <location evidence="1">Centrosome</location>
    </subcellularLocation>
</comment>
<dbReference type="OrthoDB" id="2020852at2759"/>
<evidence type="ECO:0000256" key="5">
    <source>
        <dbReference type="SAM" id="Coils"/>
    </source>
</evidence>
<dbReference type="PANTHER" id="PTHR44981">
    <property type="entry name" value="PERICENTRIN-LIKE PROTEIN, ISOFORM F"/>
    <property type="match status" value="1"/>
</dbReference>
<protein>
    <submittedName>
        <fullName evidence="6">Uncharacterized protein</fullName>
    </submittedName>
</protein>
<dbReference type="PANTHER" id="PTHR44981:SF1">
    <property type="entry name" value="A-KINASE ANCHOR PROTEIN 9"/>
    <property type="match status" value="1"/>
</dbReference>
<comment type="caution">
    <text evidence="6">The sequence shown here is derived from an EMBL/GenBank/DDBJ whole genome shotgun (WGS) entry which is preliminary data.</text>
</comment>
<dbReference type="GO" id="GO:0005813">
    <property type="term" value="C:centrosome"/>
    <property type="evidence" value="ECO:0007669"/>
    <property type="project" value="UniProtKB-SubCell"/>
</dbReference>
<keyword evidence="4" id="KW-0206">Cytoskeleton</keyword>
<dbReference type="Proteomes" id="UP000288216">
    <property type="component" value="Unassembled WGS sequence"/>
</dbReference>
<proteinExistence type="predicted"/>
<evidence type="ECO:0000256" key="3">
    <source>
        <dbReference type="ARBA" id="ARBA00023054"/>
    </source>
</evidence>
<dbReference type="EMBL" id="BFAA01314232">
    <property type="protein sequence ID" value="GCB86568.1"/>
    <property type="molecule type" value="Genomic_DNA"/>
</dbReference>
<dbReference type="STRING" id="75743.A0A401QMP0"/>
<gene>
    <name evidence="6" type="ORF">scyTo_0027266</name>
</gene>
<keyword evidence="2" id="KW-0963">Cytoplasm</keyword>
<reference evidence="6 7" key="1">
    <citation type="journal article" date="2018" name="Nat. Ecol. Evol.">
        <title>Shark genomes provide insights into elasmobranch evolution and the origin of vertebrates.</title>
        <authorList>
            <person name="Hara Y"/>
            <person name="Yamaguchi K"/>
            <person name="Onimaru K"/>
            <person name="Kadota M"/>
            <person name="Koyanagi M"/>
            <person name="Keeley SD"/>
            <person name="Tatsumi K"/>
            <person name="Tanaka K"/>
            <person name="Motone F"/>
            <person name="Kageyama Y"/>
            <person name="Nozu R"/>
            <person name="Adachi N"/>
            <person name="Nishimura O"/>
            <person name="Nakagawa R"/>
            <person name="Tanegashima C"/>
            <person name="Kiyatake I"/>
            <person name="Matsumoto R"/>
            <person name="Murakumo K"/>
            <person name="Nishida K"/>
            <person name="Terakita A"/>
            <person name="Kuratani S"/>
            <person name="Sato K"/>
            <person name="Hyodo S Kuraku.S."/>
        </authorList>
    </citation>
    <scope>NUCLEOTIDE SEQUENCE [LARGE SCALE GENOMIC DNA]</scope>
</reference>
<dbReference type="InterPro" id="IPR028745">
    <property type="entry name" value="AKAP9/Pericentrin"/>
</dbReference>
<evidence type="ECO:0000256" key="1">
    <source>
        <dbReference type="ARBA" id="ARBA00004300"/>
    </source>
</evidence>
<dbReference type="AlphaFoldDB" id="A0A401QMP0"/>
<dbReference type="OMA" id="YPLQTNE"/>
<dbReference type="GO" id="GO:0060090">
    <property type="term" value="F:molecular adaptor activity"/>
    <property type="evidence" value="ECO:0007669"/>
    <property type="project" value="InterPro"/>
</dbReference>
<organism evidence="6 7">
    <name type="scientific">Scyliorhinus torazame</name>
    <name type="common">Cloudy catshark</name>
    <name type="synonym">Catulus torazame</name>
    <dbReference type="NCBI Taxonomy" id="75743"/>
    <lineage>
        <taxon>Eukaryota</taxon>
        <taxon>Metazoa</taxon>
        <taxon>Chordata</taxon>
        <taxon>Craniata</taxon>
        <taxon>Vertebrata</taxon>
        <taxon>Chondrichthyes</taxon>
        <taxon>Elasmobranchii</taxon>
        <taxon>Galeomorphii</taxon>
        <taxon>Galeoidea</taxon>
        <taxon>Carcharhiniformes</taxon>
        <taxon>Scyliorhinidae</taxon>
        <taxon>Scyliorhinus</taxon>
    </lineage>
</organism>
<feature type="coiled-coil region" evidence="5">
    <location>
        <begin position="1"/>
        <end position="49"/>
    </location>
</feature>